<reference evidence="1 2" key="1">
    <citation type="journal article" date="2020" name="Viruses">
        <title>Genomic Characterization, Formulation and Efficacy in Planta of a Siphoviridae and Podoviridae Protection Cocktail against the Bacterial Plant Pathogens Pectobacterium spp.</title>
        <authorList>
            <person name="Zaczek-Moczydlowska M.A."/>
            <person name="Young G.K."/>
            <person name="Trudgett J."/>
            <person name="Fleming C.C."/>
            <person name="Campbell K."/>
            <person name="O'Hanlon R."/>
        </authorList>
    </citation>
    <scope>NUCLEOTIDE SEQUENCE [LARGE SCALE GENOMIC DNA]</scope>
</reference>
<gene>
    <name evidence="1" type="ORF">MA12_gp12</name>
</gene>
<sequence>MCFSSTLISAPGASGFSAIAVVPMSRAFGVRPCGQYWIFGTRPVFSIAPSRHRLVRVLETLPAETVCFNASRTSLPWHPGWDRITSRTSLRFGDGGLLMIRTPRRH</sequence>
<proteinExistence type="predicted"/>
<organism evidence="1 2">
    <name type="scientific">Pectobacterium phage MA12</name>
    <dbReference type="NCBI Taxonomy" id="2686474"/>
    <lineage>
        <taxon>Viruses</taxon>
        <taxon>Duplodnaviria</taxon>
        <taxon>Heunggongvirae</taxon>
        <taxon>Uroviricota</taxon>
        <taxon>Caudoviricetes</taxon>
        <taxon>Casjensviridae</taxon>
        <taxon>Newforgelanevirus</taxon>
        <taxon>Newforgelanevirus MA12</taxon>
    </lineage>
</organism>
<dbReference type="Proteomes" id="UP000465092">
    <property type="component" value="Segment"/>
</dbReference>
<evidence type="ECO:0000313" key="2">
    <source>
        <dbReference type="Proteomes" id="UP000465092"/>
    </source>
</evidence>
<name>A0A6B9RJ46_9CAUD</name>
<accession>A0A6B9RJ46</accession>
<evidence type="ECO:0000313" key="1">
    <source>
        <dbReference type="EMBL" id="QHI00839.1"/>
    </source>
</evidence>
<protein>
    <submittedName>
        <fullName evidence="1">Uncharacterized protein</fullName>
    </submittedName>
</protein>
<dbReference type="EMBL" id="MN692199">
    <property type="protein sequence ID" value="QHI00839.1"/>
    <property type="molecule type" value="Genomic_DNA"/>
</dbReference>
<keyword evidence="2" id="KW-1185">Reference proteome</keyword>